<dbReference type="GO" id="GO:0005829">
    <property type="term" value="C:cytosol"/>
    <property type="evidence" value="ECO:0007669"/>
    <property type="project" value="TreeGrafter"/>
</dbReference>
<keyword evidence="4" id="KW-1185">Reference proteome</keyword>
<keyword evidence="1" id="KW-0238">DNA-binding</keyword>
<dbReference type="PANTHER" id="PTHR46797">
    <property type="entry name" value="HTH-TYPE TRANSCRIPTIONAL REGULATOR"/>
    <property type="match status" value="1"/>
</dbReference>
<dbReference type="EMBL" id="VOSC01000033">
    <property type="protein sequence ID" value="TXE06109.1"/>
    <property type="molecule type" value="Genomic_DNA"/>
</dbReference>
<organism evidence="3 4">
    <name type="scientific">Seonamhaeicola algicola</name>
    <dbReference type="NCBI Taxonomy" id="1719036"/>
    <lineage>
        <taxon>Bacteria</taxon>
        <taxon>Pseudomonadati</taxon>
        <taxon>Bacteroidota</taxon>
        <taxon>Flavobacteriia</taxon>
        <taxon>Flavobacteriales</taxon>
        <taxon>Flavobacteriaceae</taxon>
    </lineage>
</organism>
<dbReference type="PROSITE" id="PS50943">
    <property type="entry name" value="HTH_CROC1"/>
    <property type="match status" value="1"/>
</dbReference>
<evidence type="ECO:0000259" key="2">
    <source>
        <dbReference type="PROSITE" id="PS50943"/>
    </source>
</evidence>
<evidence type="ECO:0000313" key="3">
    <source>
        <dbReference type="EMBL" id="TXE06109.1"/>
    </source>
</evidence>
<name>A0A5C7ADZ4_9FLAO</name>
<evidence type="ECO:0000256" key="1">
    <source>
        <dbReference type="ARBA" id="ARBA00023125"/>
    </source>
</evidence>
<dbReference type="CDD" id="cd00093">
    <property type="entry name" value="HTH_XRE"/>
    <property type="match status" value="1"/>
</dbReference>
<gene>
    <name evidence="3" type="ORF">FUA26_14100</name>
</gene>
<reference evidence="4" key="1">
    <citation type="submission" date="2019-08" db="EMBL/GenBank/DDBJ databases">
        <title>Seonamhaeicola sediminis sp. nov., isolated from marine sediment.</title>
        <authorList>
            <person name="Cao W.R."/>
        </authorList>
    </citation>
    <scope>NUCLEOTIDE SEQUENCE [LARGE SCALE GENOMIC DNA]</scope>
    <source>
        <strain evidence="4">Gy8</strain>
    </source>
</reference>
<dbReference type="PANTHER" id="PTHR46797:SF1">
    <property type="entry name" value="METHYLPHOSPHONATE SYNTHASE"/>
    <property type="match status" value="1"/>
</dbReference>
<dbReference type="GO" id="GO:0003700">
    <property type="term" value="F:DNA-binding transcription factor activity"/>
    <property type="evidence" value="ECO:0007669"/>
    <property type="project" value="TreeGrafter"/>
</dbReference>
<evidence type="ECO:0000313" key="4">
    <source>
        <dbReference type="Proteomes" id="UP000321790"/>
    </source>
</evidence>
<dbReference type="RefSeq" id="WP_147137499.1">
    <property type="nucleotide sequence ID" value="NZ_VOSC01000033.1"/>
</dbReference>
<dbReference type="Gene3D" id="1.10.260.40">
    <property type="entry name" value="lambda repressor-like DNA-binding domains"/>
    <property type="match status" value="1"/>
</dbReference>
<dbReference type="OrthoDB" id="2902336at2"/>
<proteinExistence type="predicted"/>
<dbReference type="GO" id="GO:0003677">
    <property type="term" value="F:DNA binding"/>
    <property type="evidence" value="ECO:0007669"/>
    <property type="project" value="UniProtKB-KW"/>
</dbReference>
<dbReference type="Proteomes" id="UP000321790">
    <property type="component" value="Unassembled WGS sequence"/>
</dbReference>
<dbReference type="InterPro" id="IPR050807">
    <property type="entry name" value="TransReg_Diox_bact_type"/>
</dbReference>
<accession>A0A5C7ADZ4</accession>
<comment type="caution">
    <text evidence="3">The sequence shown here is derived from an EMBL/GenBank/DDBJ whole genome shotgun (WGS) entry which is preliminary data.</text>
</comment>
<dbReference type="AlphaFoldDB" id="A0A5C7ADZ4"/>
<dbReference type="InterPro" id="IPR001387">
    <property type="entry name" value="Cro/C1-type_HTH"/>
</dbReference>
<protein>
    <submittedName>
        <fullName evidence="3">Helix-turn-helix transcriptional regulator</fullName>
    </submittedName>
</protein>
<dbReference type="InterPro" id="IPR010982">
    <property type="entry name" value="Lambda_DNA-bd_dom_sf"/>
</dbReference>
<dbReference type="SMART" id="SM00530">
    <property type="entry name" value="HTH_XRE"/>
    <property type="match status" value="1"/>
</dbReference>
<sequence>MSTEEQKTNEIELTPQQLKIYKKAFGERLQEIRLKKGMSQTALASLIGFEKTTISRIENGRTNFTFSTIVKICLALEVEMKEVYDFKFLK</sequence>
<dbReference type="SUPFAM" id="SSF47413">
    <property type="entry name" value="lambda repressor-like DNA-binding domains"/>
    <property type="match status" value="1"/>
</dbReference>
<dbReference type="Pfam" id="PF01381">
    <property type="entry name" value="HTH_3"/>
    <property type="match status" value="1"/>
</dbReference>
<feature type="domain" description="HTH cro/C1-type" evidence="2">
    <location>
        <begin position="29"/>
        <end position="83"/>
    </location>
</feature>